<evidence type="ECO:0000256" key="7">
    <source>
        <dbReference type="ARBA" id="ARBA00023136"/>
    </source>
</evidence>
<keyword evidence="5" id="KW-0677">Repeat</keyword>
<protein>
    <recommendedName>
        <fullName evidence="13">Mitochondrial carrier</fullName>
    </recommendedName>
</protein>
<keyword evidence="4 8" id="KW-0812">Transmembrane</keyword>
<dbReference type="Gene3D" id="1.50.40.10">
    <property type="entry name" value="Mitochondrial carrier domain"/>
    <property type="match status" value="1"/>
</dbReference>
<accession>A0A8H6ZZF4</accession>
<organism evidence="11 12">
    <name type="scientific">Pleurotus ostreatus</name>
    <name type="common">Oyster mushroom</name>
    <name type="synonym">White-rot fungus</name>
    <dbReference type="NCBI Taxonomy" id="5322"/>
    <lineage>
        <taxon>Eukaryota</taxon>
        <taxon>Fungi</taxon>
        <taxon>Dikarya</taxon>
        <taxon>Basidiomycota</taxon>
        <taxon>Agaricomycotina</taxon>
        <taxon>Agaricomycetes</taxon>
        <taxon>Agaricomycetidae</taxon>
        <taxon>Agaricales</taxon>
        <taxon>Pleurotineae</taxon>
        <taxon>Pleurotaceae</taxon>
        <taxon>Pleurotus</taxon>
    </lineage>
</organism>
<dbReference type="RefSeq" id="XP_036635054.1">
    <property type="nucleotide sequence ID" value="XM_036773581.1"/>
</dbReference>
<keyword evidence="3 9" id="KW-0813">Transport</keyword>
<keyword evidence="7 8" id="KW-0472">Membrane</keyword>
<dbReference type="InterPro" id="IPR018108">
    <property type="entry name" value="MCP_transmembrane"/>
</dbReference>
<feature type="repeat" description="Solcar" evidence="8">
    <location>
        <begin position="248"/>
        <end position="333"/>
    </location>
</feature>
<name>A0A8H6ZZF4_PLEOS</name>
<evidence type="ECO:0000313" key="12">
    <source>
        <dbReference type="Proteomes" id="UP000623687"/>
    </source>
</evidence>
<feature type="compositionally biased region" description="Acidic residues" evidence="10">
    <location>
        <begin position="117"/>
        <end position="132"/>
    </location>
</feature>
<proteinExistence type="inferred from homology"/>
<dbReference type="InterPro" id="IPR050391">
    <property type="entry name" value="Mito_Metabolite_Transporter"/>
</dbReference>
<comment type="caution">
    <text evidence="11">The sequence shown here is derived from an EMBL/GenBank/DDBJ whole genome shotgun (WGS) entry which is preliminary data.</text>
</comment>
<evidence type="ECO:0000256" key="1">
    <source>
        <dbReference type="ARBA" id="ARBA00004141"/>
    </source>
</evidence>
<dbReference type="GeneID" id="59373809"/>
<sequence length="499" mass="54621">MASLRGSYNDPTSNSGWTFVPAPGSPESNLNATTLDVPAVSGSAYQWSTRPSHNSIFDLSPSLSPSSDDFVAIDATLVFRSLVASALLQYASSAMAMPWEVGKMLLQVQWVPRNVDEPEEEVDPAVEDDDNFSDSSHDDEAYFADPSHPSSRRAPPRPADEQGYIIRHSILEEATRPEYIIPVGSANGVWEMIKCLGRFRAEGWFALWKGLLTSCISDVISTTMQPVIHNVLLSVFHSSLRSSSFDQPPLLLPLASHVITGFILSPLDLIRTRLIVQSFLPRYRSYSGPLDALSQILRDEGGLSGIYLHPHLLIPALLDNTLRPLVSTILPQLILSSTTSRLISPSSNPIAFNALEMAAGCAGLLITLPFETVRRRLQVQSRGNANPIKGCVELRPVPYNGVVDTFWHILTEERSDLPVRRTSRRREGKGKARAESGPSATDKDGEINANQEDEGGWLRHTGIGQLYRGFGMRLGASAIVFVLAFFTGGEDVDGGWAEL</sequence>
<evidence type="ECO:0008006" key="13">
    <source>
        <dbReference type="Google" id="ProtNLM"/>
    </source>
</evidence>
<feature type="region of interest" description="Disordered" evidence="10">
    <location>
        <begin position="117"/>
        <end position="159"/>
    </location>
</feature>
<comment type="similarity">
    <text evidence="2 9">Belongs to the mitochondrial carrier (TC 2.A.29) family.</text>
</comment>
<feature type="region of interest" description="Disordered" evidence="10">
    <location>
        <begin position="418"/>
        <end position="453"/>
    </location>
</feature>
<evidence type="ECO:0000256" key="9">
    <source>
        <dbReference type="RuleBase" id="RU000488"/>
    </source>
</evidence>
<comment type="subcellular location">
    <subcellularLocation>
        <location evidence="1">Membrane</location>
        <topology evidence="1">Multi-pass membrane protein</topology>
    </subcellularLocation>
</comment>
<reference evidence="11" key="1">
    <citation type="submission" date="2019-07" db="EMBL/GenBank/DDBJ databases">
        <authorList>
            <person name="Palmer J.M."/>
        </authorList>
    </citation>
    <scope>NUCLEOTIDE SEQUENCE</scope>
    <source>
        <strain evidence="11">PC9</strain>
    </source>
</reference>
<evidence type="ECO:0000256" key="2">
    <source>
        <dbReference type="ARBA" id="ARBA00006375"/>
    </source>
</evidence>
<evidence type="ECO:0000256" key="8">
    <source>
        <dbReference type="PROSITE-ProRule" id="PRU00282"/>
    </source>
</evidence>
<dbReference type="Proteomes" id="UP000623687">
    <property type="component" value="Unassembled WGS sequence"/>
</dbReference>
<dbReference type="EMBL" id="JACETU010000002">
    <property type="protein sequence ID" value="KAF7437155.1"/>
    <property type="molecule type" value="Genomic_DNA"/>
</dbReference>
<dbReference type="PROSITE" id="PS50920">
    <property type="entry name" value="SOLCAR"/>
    <property type="match status" value="1"/>
</dbReference>
<evidence type="ECO:0000256" key="4">
    <source>
        <dbReference type="ARBA" id="ARBA00022692"/>
    </source>
</evidence>
<dbReference type="PANTHER" id="PTHR45618">
    <property type="entry name" value="MITOCHONDRIAL DICARBOXYLATE CARRIER-RELATED"/>
    <property type="match status" value="1"/>
</dbReference>
<dbReference type="AlphaFoldDB" id="A0A8H6ZZF4"/>
<dbReference type="Pfam" id="PF00153">
    <property type="entry name" value="Mito_carr"/>
    <property type="match status" value="1"/>
</dbReference>
<dbReference type="GO" id="GO:0016020">
    <property type="term" value="C:membrane"/>
    <property type="evidence" value="ECO:0007669"/>
    <property type="project" value="UniProtKB-SubCell"/>
</dbReference>
<keyword evidence="6" id="KW-1133">Transmembrane helix</keyword>
<evidence type="ECO:0000256" key="6">
    <source>
        <dbReference type="ARBA" id="ARBA00022989"/>
    </source>
</evidence>
<evidence type="ECO:0000256" key="10">
    <source>
        <dbReference type="SAM" id="MobiDB-lite"/>
    </source>
</evidence>
<evidence type="ECO:0000256" key="3">
    <source>
        <dbReference type="ARBA" id="ARBA00022448"/>
    </source>
</evidence>
<gene>
    <name evidence="11" type="ORF">PC9H_003991</name>
</gene>
<keyword evidence="12" id="KW-1185">Reference proteome</keyword>
<dbReference type="InterPro" id="IPR023395">
    <property type="entry name" value="MCP_dom_sf"/>
</dbReference>
<evidence type="ECO:0000256" key="5">
    <source>
        <dbReference type="ARBA" id="ARBA00022737"/>
    </source>
</evidence>
<dbReference type="OrthoDB" id="77989at2759"/>
<evidence type="ECO:0000313" key="11">
    <source>
        <dbReference type="EMBL" id="KAF7437155.1"/>
    </source>
</evidence>
<dbReference type="VEuPathDB" id="FungiDB:PC9H_003991"/>
<dbReference type="SUPFAM" id="SSF103506">
    <property type="entry name" value="Mitochondrial carrier"/>
    <property type="match status" value="1"/>
</dbReference>